<keyword evidence="4" id="KW-1185">Reference proteome</keyword>
<dbReference type="RefSeq" id="WP_185251526.1">
    <property type="nucleotide sequence ID" value="NZ_JACKXE010000001.1"/>
</dbReference>
<comment type="caution">
    <text evidence="3">The sequence shown here is derived from an EMBL/GenBank/DDBJ whole genome shotgun (WGS) entry which is preliminary data.</text>
</comment>
<proteinExistence type="predicted"/>
<reference evidence="3 4" key="1">
    <citation type="submission" date="2020-08" db="EMBL/GenBank/DDBJ databases">
        <authorList>
            <person name="Seo M.-J."/>
        </authorList>
    </citation>
    <scope>NUCLEOTIDE SEQUENCE [LARGE SCALE GENOMIC DNA]</scope>
    <source>
        <strain evidence="3 4">KIGAM211</strain>
    </source>
</reference>
<dbReference type="Proteomes" id="UP000523955">
    <property type="component" value="Unassembled WGS sequence"/>
</dbReference>
<evidence type="ECO:0000313" key="4">
    <source>
        <dbReference type="Proteomes" id="UP000523955"/>
    </source>
</evidence>
<evidence type="ECO:0000313" key="3">
    <source>
        <dbReference type="EMBL" id="MBB6626229.1"/>
    </source>
</evidence>
<feature type="chain" id="PRO_5031010510" description="Secreted protein" evidence="2">
    <location>
        <begin position="33"/>
        <end position="214"/>
    </location>
</feature>
<sequence length="214" mass="21910">MARNILTSGATLLAATAATGALVLASPGLAQAATYSQGQANDEHSVTNGTGDADARSKATQGGKLRVFTEADGGTTAGPLGGTTSTPTEASAQASLSKRVPVAKGTYRVVVNYQGLQGRENDRGDNSQSRVVRQSVVKYVAQSGGGDRQVDRVQQVPTNKSSKSTTLLITVPDGSSGYLRVKAILKALSTADGKSSFAHGDASASNIVFKVNRI</sequence>
<dbReference type="EMBL" id="JACKXE010000001">
    <property type="protein sequence ID" value="MBB6626229.1"/>
    <property type="molecule type" value="Genomic_DNA"/>
</dbReference>
<gene>
    <name evidence="3" type="ORF">H5V45_02735</name>
</gene>
<evidence type="ECO:0000256" key="1">
    <source>
        <dbReference type="SAM" id="MobiDB-lite"/>
    </source>
</evidence>
<name>A0A7X0RDD8_9ACTN</name>
<protein>
    <recommendedName>
        <fullName evidence="5">Secreted protein</fullName>
    </recommendedName>
</protein>
<evidence type="ECO:0008006" key="5">
    <source>
        <dbReference type="Google" id="ProtNLM"/>
    </source>
</evidence>
<evidence type="ECO:0000256" key="2">
    <source>
        <dbReference type="SAM" id="SignalP"/>
    </source>
</evidence>
<feature type="compositionally biased region" description="Polar residues" evidence="1">
    <location>
        <begin position="36"/>
        <end position="50"/>
    </location>
</feature>
<dbReference type="AlphaFoldDB" id="A0A7X0RDD8"/>
<feature type="region of interest" description="Disordered" evidence="1">
    <location>
        <begin position="36"/>
        <end position="97"/>
    </location>
</feature>
<organism evidence="3 4">
    <name type="scientific">Nocardioides luti</name>
    <dbReference type="NCBI Taxonomy" id="2761101"/>
    <lineage>
        <taxon>Bacteria</taxon>
        <taxon>Bacillati</taxon>
        <taxon>Actinomycetota</taxon>
        <taxon>Actinomycetes</taxon>
        <taxon>Propionibacteriales</taxon>
        <taxon>Nocardioidaceae</taxon>
        <taxon>Nocardioides</taxon>
    </lineage>
</organism>
<feature type="signal peptide" evidence="2">
    <location>
        <begin position="1"/>
        <end position="32"/>
    </location>
</feature>
<accession>A0A7X0RDD8</accession>
<keyword evidence="2" id="KW-0732">Signal</keyword>